<reference evidence="3" key="1">
    <citation type="submission" date="2020-11" db="EMBL/GenBank/DDBJ databases">
        <authorList>
            <consortium name="DOE Joint Genome Institute"/>
            <person name="Ahrendt S."/>
            <person name="Riley R."/>
            <person name="Andreopoulos W."/>
            <person name="Labutti K."/>
            <person name="Pangilinan J."/>
            <person name="Ruiz-Duenas F.J."/>
            <person name="Barrasa J.M."/>
            <person name="Sanchez-Garcia M."/>
            <person name="Camarero S."/>
            <person name="Miyauchi S."/>
            <person name="Serrano A."/>
            <person name="Linde D."/>
            <person name="Babiker R."/>
            <person name="Drula E."/>
            <person name="Ayuso-Fernandez I."/>
            <person name="Pacheco R."/>
            <person name="Padilla G."/>
            <person name="Ferreira P."/>
            <person name="Barriuso J."/>
            <person name="Kellner H."/>
            <person name="Castanera R."/>
            <person name="Alfaro M."/>
            <person name="Ramirez L."/>
            <person name="Pisabarro A.G."/>
            <person name="Kuo A."/>
            <person name="Tritt A."/>
            <person name="Lipzen A."/>
            <person name="He G."/>
            <person name="Yan M."/>
            <person name="Ng V."/>
            <person name="Cullen D."/>
            <person name="Martin F."/>
            <person name="Rosso M.-N."/>
            <person name="Henrissat B."/>
            <person name="Hibbett D."/>
            <person name="Martinez A.T."/>
            <person name="Grigoriev I.V."/>
        </authorList>
    </citation>
    <scope>NUCLEOTIDE SEQUENCE</scope>
    <source>
        <strain evidence="3">CBS 247.69</strain>
    </source>
</reference>
<dbReference type="PROSITE" id="PS51273">
    <property type="entry name" value="GATASE_TYPE_1"/>
    <property type="match status" value="1"/>
</dbReference>
<comment type="caution">
    <text evidence="3">The sequence shown here is derived from an EMBL/GenBank/DDBJ whole genome shotgun (WGS) entry which is preliminary data.</text>
</comment>
<dbReference type="PANTHER" id="PTHR42695">
    <property type="entry name" value="GLUTAMINE AMIDOTRANSFERASE YLR126C-RELATED"/>
    <property type="match status" value="1"/>
</dbReference>
<sequence>MSTSTKSLALLICGSLTANLIEKYGDYSQVFGTFFRNSLPENTDFTLDAYDVFNKMEYPSEEKLGQYDGIVLTGSAASAYENVEWINKLVAFIARIANDLPQIKIIGICFGHQIVGRALGGECVPNNGIWEVGPTTVDLTDLGKEFFGVETLNVQQMHRDHVPTVPTTFHLLGSTSACFNQGMVRFSPGTTPGKKDLKDVQVFAIQGHPEFDKGIVSGLVEARLSTGIFDEGMAADVKRREDWRNDGIPILGRAIWAVLGVTV</sequence>
<evidence type="ECO:0000259" key="2">
    <source>
        <dbReference type="Pfam" id="PF00117"/>
    </source>
</evidence>
<dbReference type="InterPro" id="IPR029062">
    <property type="entry name" value="Class_I_gatase-like"/>
</dbReference>
<organism evidence="3 4">
    <name type="scientific">Collybia nuda</name>
    <dbReference type="NCBI Taxonomy" id="64659"/>
    <lineage>
        <taxon>Eukaryota</taxon>
        <taxon>Fungi</taxon>
        <taxon>Dikarya</taxon>
        <taxon>Basidiomycota</taxon>
        <taxon>Agaricomycotina</taxon>
        <taxon>Agaricomycetes</taxon>
        <taxon>Agaricomycetidae</taxon>
        <taxon>Agaricales</taxon>
        <taxon>Tricholomatineae</taxon>
        <taxon>Clitocybaceae</taxon>
        <taxon>Collybia</taxon>
    </lineage>
</organism>
<dbReference type="GO" id="GO:0005829">
    <property type="term" value="C:cytosol"/>
    <property type="evidence" value="ECO:0007669"/>
    <property type="project" value="TreeGrafter"/>
</dbReference>
<accession>A0A9P5YBL8</accession>
<dbReference type="InterPro" id="IPR044992">
    <property type="entry name" value="ChyE-like"/>
</dbReference>
<evidence type="ECO:0000313" key="4">
    <source>
        <dbReference type="Proteomes" id="UP000807353"/>
    </source>
</evidence>
<dbReference type="InterPro" id="IPR017926">
    <property type="entry name" value="GATASE"/>
</dbReference>
<keyword evidence="1" id="KW-0732">Signal</keyword>
<dbReference type="EMBL" id="MU150244">
    <property type="protein sequence ID" value="KAF9465868.1"/>
    <property type="molecule type" value="Genomic_DNA"/>
</dbReference>
<dbReference type="PANTHER" id="PTHR42695:SF5">
    <property type="entry name" value="GLUTAMINE AMIDOTRANSFERASE YLR126C-RELATED"/>
    <property type="match status" value="1"/>
</dbReference>
<keyword evidence="3" id="KW-0315">Glutamine amidotransferase</keyword>
<dbReference type="Pfam" id="PF00117">
    <property type="entry name" value="GATase"/>
    <property type="match status" value="1"/>
</dbReference>
<feature type="signal peptide" evidence="1">
    <location>
        <begin position="1"/>
        <end position="18"/>
    </location>
</feature>
<dbReference type="SUPFAM" id="SSF52317">
    <property type="entry name" value="Class I glutamine amidotransferase-like"/>
    <property type="match status" value="1"/>
</dbReference>
<gene>
    <name evidence="3" type="ORF">BDZ94DRAFT_1252438</name>
</gene>
<proteinExistence type="predicted"/>
<dbReference type="GO" id="GO:0005634">
    <property type="term" value="C:nucleus"/>
    <property type="evidence" value="ECO:0007669"/>
    <property type="project" value="TreeGrafter"/>
</dbReference>
<protein>
    <submittedName>
        <fullName evidence="3">Class I glutamine amidotransferase-like protein</fullName>
    </submittedName>
</protein>
<feature type="chain" id="PRO_5040175120" evidence="1">
    <location>
        <begin position="19"/>
        <end position="263"/>
    </location>
</feature>
<keyword evidence="4" id="KW-1185">Reference proteome</keyword>
<feature type="domain" description="Glutamine amidotransferase" evidence="2">
    <location>
        <begin position="58"/>
        <end position="212"/>
    </location>
</feature>
<dbReference type="CDD" id="cd01741">
    <property type="entry name" value="GATase1_1"/>
    <property type="match status" value="1"/>
</dbReference>
<dbReference type="AlphaFoldDB" id="A0A9P5YBL8"/>
<evidence type="ECO:0000313" key="3">
    <source>
        <dbReference type="EMBL" id="KAF9465868.1"/>
    </source>
</evidence>
<dbReference type="Proteomes" id="UP000807353">
    <property type="component" value="Unassembled WGS sequence"/>
</dbReference>
<dbReference type="Gene3D" id="3.40.50.880">
    <property type="match status" value="1"/>
</dbReference>
<evidence type="ECO:0000256" key="1">
    <source>
        <dbReference type="SAM" id="SignalP"/>
    </source>
</evidence>
<name>A0A9P5YBL8_9AGAR</name>
<dbReference type="OrthoDB" id="92161at2759"/>